<dbReference type="InterPro" id="IPR036770">
    <property type="entry name" value="Ankyrin_rpt-contain_sf"/>
</dbReference>
<feature type="repeat" description="ANK" evidence="3">
    <location>
        <begin position="11"/>
        <end position="43"/>
    </location>
</feature>
<dbReference type="EMBL" id="VSRR010032876">
    <property type="protein sequence ID" value="MPC71438.1"/>
    <property type="molecule type" value="Genomic_DNA"/>
</dbReference>
<evidence type="ECO:0000256" key="3">
    <source>
        <dbReference type="PROSITE-ProRule" id="PRU00023"/>
    </source>
</evidence>
<feature type="repeat" description="ANK" evidence="3">
    <location>
        <begin position="77"/>
        <end position="109"/>
    </location>
</feature>
<dbReference type="SMART" id="SM00248">
    <property type="entry name" value="ANK"/>
    <property type="match status" value="4"/>
</dbReference>
<feature type="repeat" description="ANK" evidence="3">
    <location>
        <begin position="44"/>
        <end position="76"/>
    </location>
</feature>
<dbReference type="SUPFAM" id="SSF48403">
    <property type="entry name" value="Ankyrin repeat"/>
    <property type="match status" value="1"/>
</dbReference>
<evidence type="ECO:0000256" key="2">
    <source>
        <dbReference type="ARBA" id="ARBA00023043"/>
    </source>
</evidence>
<organism evidence="4 5">
    <name type="scientific">Portunus trituberculatus</name>
    <name type="common">Swimming crab</name>
    <name type="synonym">Neptunus trituberculatus</name>
    <dbReference type="NCBI Taxonomy" id="210409"/>
    <lineage>
        <taxon>Eukaryota</taxon>
        <taxon>Metazoa</taxon>
        <taxon>Ecdysozoa</taxon>
        <taxon>Arthropoda</taxon>
        <taxon>Crustacea</taxon>
        <taxon>Multicrustacea</taxon>
        <taxon>Malacostraca</taxon>
        <taxon>Eumalacostraca</taxon>
        <taxon>Eucarida</taxon>
        <taxon>Decapoda</taxon>
        <taxon>Pleocyemata</taxon>
        <taxon>Brachyura</taxon>
        <taxon>Eubrachyura</taxon>
        <taxon>Portunoidea</taxon>
        <taxon>Portunidae</taxon>
        <taxon>Portuninae</taxon>
        <taxon>Portunus</taxon>
    </lineage>
</organism>
<proteinExistence type="predicted"/>
<evidence type="ECO:0000313" key="4">
    <source>
        <dbReference type="EMBL" id="MPC71438.1"/>
    </source>
</evidence>
<dbReference type="PANTHER" id="PTHR24171">
    <property type="entry name" value="ANKYRIN REPEAT DOMAIN-CONTAINING PROTEIN 39-RELATED"/>
    <property type="match status" value="1"/>
</dbReference>
<reference evidence="4 5" key="1">
    <citation type="submission" date="2019-05" db="EMBL/GenBank/DDBJ databases">
        <title>Another draft genome of Portunus trituberculatus and its Hox gene families provides insights of decapod evolution.</title>
        <authorList>
            <person name="Jeong J.-H."/>
            <person name="Song I."/>
            <person name="Kim S."/>
            <person name="Choi T."/>
            <person name="Kim D."/>
            <person name="Ryu S."/>
            <person name="Kim W."/>
        </authorList>
    </citation>
    <scope>NUCLEOTIDE SEQUENCE [LARGE SCALE GENOMIC DNA]</scope>
    <source>
        <tissue evidence="4">Muscle</tissue>
    </source>
</reference>
<dbReference type="Pfam" id="PF12796">
    <property type="entry name" value="Ank_2"/>
    <property type="match status" value="1"/>
</dbReference>
<protein>
    <submittedName>
        <fullName evidence="4">Serine/threonine-protein phosphatase 6 regulatory ankyrin repeat subunit C</fullName>
    </submittedName>
</protein>
<dbReference type="PROSITE" id="PS50297">
    <property type="entry name" value="ANK_REP_REGION"/>
    <property type="match status" value="3"/>
</dbReference>
<dbReference type="Gene3D" id="1.25.40.20">
    <property type="entry name" value="Ankyrin repeat-containing domain"/>
    <property type="match status" value="2"/>
</dbReference>
<keyword evidence="2 3" id="KW-0040">ANK repeat</keyword>
<dbReference type="PROSITE" id="PS50088">
    <property type="entry name" value="ANK_REPEAT"/>
    <property type="match status" value="3"/>
</dbReference>
<dbReference type="Proteomes" id="UP000324222">
    <property type="component" value="Unassembled WGS sequence"/>
</dbReference>
<comment type="caution">
    <text evidence="4">The sequence shown here is derived from an EMBL/GenBank/DDBJ whole genome shotgun (WGS) entry which is preliminary data.</text>
</comment>
<dbReference type="Pfam" id="PF00023">
    <property type="entry name" value="Ank"/>
    <property type="match status" value="1"/>
</dbReference>
<name>A0A5B7HRW5_PORTR</name>
<accession>A0A5B7HRW5</accession>
<evidence type="ECO:0000256" key="1">
    <source>
        <dbReference type="ARBA" id="ARBA00022737"/>
    </source>
</evidence>
<sequence>MVETLLKVQPEGVTSLHLAARNGSVYSAKVLIDAGADLNARDSSMRTPLHVSVLGKSTNIMKLLMDAGCDVKAVNDRGFSVLHIAALSGNEKAVQELRMAGIETDEKDSMGLMPEDVADVWGSHGTAWLLRKMPKATRNTKITTANSSSSTMVVGLALGSIGNNYSQLMTQQFRLSYGDYEAEGQKTLKWAKMEGMAFMLEANVPKNRDPHYQDEAGFTALHWAAQLGRTSTVRALSKSCCSYASAVTIAGDTPAQLAEEARYTQLAQELSAMAAMKTQQEDHLPVELYWKLLITISTSDDVGEAGKLLSSGAPLHATKDLHTDAMVLAITCNRPRIVTLLAAAGAPLTTISGNLSLLQLAWLIPDVTIRVKVLITRVNFCHS</sequence>
<dbReference type="AlphaFoldDB" id="A0A5B7HRW5"/>
<gene>
    <name evidence="4" type="primary">ANKRD52_0</name>
    <name evidence="4" type="ORF">E2C01_065715</name>
</gene>
<dbReference type="InterPro" id="IPR002110">
    <property type="entry name" value="Ankyrin_rpt"/>
</dbReference>
<dbReference type="OrthoDB" id="6376775at2759"/>
<evidence type="ECO:0000313" key="5">
    <source>
        <dbReference type="Proteomes" id="UP000324222"/>
    </source>
</evidence>
<keyword evidence="5" id="KW-1185">Reference proteome</keyword>
<keyword evidence="1" id="KW-0677">Repeat</keyword>